<evidence type="ECO:0000313" key="1">
    <source>
        <dbReference type="EMBL" id="KAE8270937.1"/>
    </source>
</evidence>
<proteinExistence type="predicted"/>
<accession>A0A8X7NBY2</accession>
<name>A0A8X7NBY2_9BASI</name>
<keyword evidence="2" id="KW-1185">Reference proteome</keyword>
<dbReference type="EMBL" id="LWDG02000032">
    <property type="protein sequence ID" value="KAE8270937.1"/>
    <property type="molecule type" value="Genomic_DNA"/>
</dbReference>
<reference evidence="1" key="2">
    <citation type="journal article" date="2019" name="IMA Fungus">
        <title>Genome sequencing and comparison of five Tilletia species to identify candidate genes for the detection of regulated species infecting wheat.</title>
        <authorList>
            <person name="Nguyen H.D.T."/>
            <person name="Sultana T."/>
            <person name="Kesanakurti P."/>
            <person name="Hambleton S."/>
        </authorList>
    </citation>
    <scope>NUCLEOTIDE SEQUENCE</scope>
    <source>
        <strain evidence="1">DAOMC 236422</strain>
    </source>
</reference>
<comment type="caution">
    <text evidence="1">The sequence shown here is derived from an EMBL/GenBank/DDBJ whole genome shotgun (WGS) entry which is preliminary data.</text>
</comment>
<protein>
    <submittedName>
        <fullName evidence="1">Uncharacterized protein</fullName>
    </submittedName>
</protein>
<sequence length="219" mass="23864">MIAITGFANIGSAAGGFHYPWNISIYQELGDAFMTYIKKHVDSIPPSTPPSIQSSFTNTKRDHVRSAMATFISQLEEKKQSQIQEGQSDNVEAIVSGKALEEVVKNASSMTTGLPTSPSIMKDITRESLLAASSDTTYFGKAAGPGPTLSSHIHQAVDRLPPSNVLLESTSTSSYVWPAFLWRLFLEFWWAIVLVQPRVIRVDREIGQGGCNVCARAGT</sequence>
<dbReference type="AlphaFoldDB" id="A0A8X7NBY2"/>
<organism evidence="1 2">
    <name type="scientific">Tilletia walkeri</name>
    <dbReference type="NCBI Taxonomy" id="117179"/>
    <lineage>
        <taxon>Eukaryota</taxon>
        <taxon>Fungi</taxon>
        <taxon>Dikarya</taxon>
        <taxon>Basidiomycota</taxon>
        <taxon>Ustilaginomycotina</taxon>
        <taxon>Exobasidiomycetes</taxon>
        <taxon>Tilletiales</taxon>
        <taxon>Tilletiaceae</taxon>
        <taxon>Tilletia</taxon>
    </lineage>
</organism>
<evidence type="ECO:0000313" key="2">
    <source>
        <dbReference type="Proteomes" id="UP000078113"/>
    </source>
</evidence>
<gene>
    <name evidence="1" type="ORF">A4X09_0g1384</name>
</gene>
<dbReference type="Proteomes" id="UP000078113">
    <property type="component" value="Unassembled WGS sequence"/>
</dbReference>
<reference evidence="1" key="1">
    <citation type="submission" date="2016-04" db="EMBL/GenBank/DDBJ databases">
        <authorList>
            <person name="Nguyen H.D."/>
            <person name="Samba Siva P."/>
            <person name="Cullis J."/>
            <person name="Levesque C.A."/>
            <person name="Hambleton S."/>
        </authorList>
    </citation>
    <scope>NUCLEOTIDE SEQUENCE</scope>
    <source>
        <strain evidence="1">DAOMC 236422</strain>
    </source>
</reference>